<dbReference type="PROSITE" id="PS51904">
    <property type="entry name" value="GLYCOSYL_HYDROL_F25_2"/>
    <property type="match status" value="1"/>
</dbReference>
<feature type="chain" id="PRO_5043572014" description="Lysozyme" evidence="4">
    <location>
        <begin position="22"/>
        <end position="209"/>
    </location>
</feature>
<evidence type="ECO:0000256" key="2">
    <source>
        <dbReference type="ARBA" id="ARBA00022729"/>
    </source>
</evidence>
<feature type="signal peptide" evidence="4">
    <location>
        <begin position="1"/>
        <end position="21"/>
    </location>
</feature>
<dbReference type="GO" id="GO:0009253">
    <property type="term" value="P:peptidoglycan catabolic process"/>
    <property type="evidence" value="ECO:0007669"/>
    <property type="project" value="InterPro"/>
</dbReference>
<keyword evidence="2 4" id="KW-0732">Signal</keyword>
<dbReference type="InterPro" id="IPR002053">
    <property type="entry name" value="Glyco_hydro_25"/>
</dbReference>
<sequence>MKPQSVIILALAVIAVNATLGTDVSTAVSTSEWSCLKSNSRVFTIIRGYQSVGRVDPNVVQNIKNARAGGQADVDVYIFPCVNCGNPAGQAEALVSAIKGQNYGMIWIDVEVYQWSSSLTSNQAFITTMANTLRNLGQHVGIYTSYYNWQSIVGLSWSGVSWAPLWYAHYDNNPSFSDFQAFGGWKSPAMKQYNGSSTICGVGVDLDWY</sequence>
<dbReference type="EMBL" id="CAJZBQ010000012">
    <property type="protein sequence ID" value="CAG9314773.1"/>
    <property type="molecule type" value="Genomic_DNA"/>
</dbReference>
<evidence type="ECO:0000256" key="4">
    <source>
        <dbReference type="SAM" id="SignalP"/>
    </source>
</evidence>
<evidence type="ECO:0000313" key="6">
    <source>
        <dbReference type="Proteomes" id="UP001162131"/>
    </source>
</evidence>
<keyword evidence="6" id="KW-1185">Reference proteome</keyword>
<organism evidence="5 6">
    <name type="scientific">Blepharisma stoltei</name>
    <dbReference type="NCBI Taxonomy" id="1481888"/>
    <lineage>
        <taxon>Eukaryota</taxon>
        <taxon>Sar</taxon>
        <taxon>Alveolata</taxon>
        <taxon>Ciliophora</taxon>
        <taxon>Postciliodesmatophora</taxon>
        <taxon>Heterotrichea</taxon>
        <taxon>Heterotrichida</taxon>
        <taxon>Blepharismidae</taxon>
        <taxon>Blepharisma</taxon>
    </lineage>
</organism>
<dbReference type="Pfam" id="PF01183">
    <property type="entry name" value="Glyco_hydro_25"/>
    <property type="match status" value="1"/>
</dbReference>
<dbReference type="InterPro" id="IPR051595">
    <property type="entry name" value="GH25_Enzymes"/>
</dbReference>
<dbReference type="GO" id="GO:0003796">
    <property type="term" value="F:lysozyme activity"/>
    <property type="evidence" value="ECO:0007669"/>
    <property type="project" value="InterPro"/>
</dbReference>
<dbReference type="PANTHER" id="PTHR23208:SF36">
    <property type="entry name" value="LYSOZYME-RELATED"/>
    <property type="match status" value="1"/>
</dbReference>
<dbReference type="GO" id="GO:0007165">
    <property type="term" value="P:signal transduction"/>
    <property type="evidence" value="ECO:0007669"/>
    <property type="project" value="TreeGrafter"/>
</dbReference>
<dbReference type="PANTHER" id="PTHR23208">
    <property type="entry name" value="LYSOZYME PROTEIN"/>
    <property type="match status" value="1"/>
</dbReference>
<evidence type="ECO:0000256" key="3">
    <source>
        <dbReference type="ARBA" id="ARBA00022801"/>
    </source>
</evidence>
<dbReference type="GO" id="GO:0016998">
    <property type="term" value="P:cell wall macromolecule catabolic process"/>
    <property type="evidence" value="ECO:0007669"/>
    <property type="project" value="InterPro"/>
</dbReference>
<evidence type="ECO:0008006" key="7">
    <source>
        <dbReference type="Google" id="ProtNLM"/>
    </source>
</evidence>
<dbReference type="Proteomes" id="UP001162131">
    <property type="component" value="Unassembled WGS sequence"/>
</dbReference>
<name>A0AAU9IMR3_9CILI</name>
<dbReference type="SUPFAM" id="SSF51445">
    <property type="entry name" value="(Trans)glycosidases"/>
    <property type="match status" value="1"/>
</dbReference>
<dbReference type="FunFam" id="3.20.20.80:FF:000101">
    <property type="entry name" value="Lysozyme, putative"/>
    <property type="match status" value="1"/>
</dbReference>
<accession>A0AAU9IMR3</accession>
<reference evidence="5" key="1">
    <citation type="submission" date="2021-09" db="EMBL/GenBank/DDBJ databases">
        <authorList>
            <consortium name="AG Swart"/>
            <person name="Singh M."/>
            <person name="Singh A."/>
            <person name="Seah K."/>
            <person name="Emmerich C."/>
        </authorList>
    </citation>
    <scope>NUCLEOTIDE SEQUENCE</scope>
    <source>
        <strain evidence="5">ATCC30299</strain>
    </source>
</reference>
<gene>
    <name evidence="5" type="ORF">BSTOLATCC_MIC11768</name>
</gene>
<evidence type="ECO:0000256" key="1">
    <source>
        <dbReference type="ARBA" id="ARBA00010646"/>
    </source>
</evidence>
<dbReference type="Gene3D" id="3.20.20.80">
    <property type="entry name" value="Glycosidases"/>
    <property type="match status" value="1"/>
</dbReference>
<evidence type="ECO:0000313" key="5">
    <source>
        <dbReference type="EMBL" id="CAG9314773.1"/>
    </source>
</evidence>
<comment type="similarity">
    <text evidence="1">Belongs to the glycosyl hydrolase 25 family.</text>
</comment>
<dbReference type="AlphaFoldDB" id="A0AAU9IMR3"/>
<proteinExistence type="inferred from homology"/>
<protein>
    <recommendedName>
        <fullName evidence="7">Lysozyme</fullName>
    </recommendedName>
</protein>
<dbReference type="CDD" id="cd06416">
    <property type="entry name" value="GH25_Lys1-like"/>
    <property type="match status" value="1"/>
</dbReference>
<dbReference type="InterPro" id="IPR017853">
    <property type="entry name" value="GH"/>
</dbReference>
<keyword evidence="3" id="KW-0378">Hydrolase</keyword>
<comment type="caution">
    <text evidence="5">The sequence shown here is derived from an EMBL/GenBank/DDBJ whole genome shotgun (WGS) entry which is preliminary data.</text>
</comment>